<name>A0A8C8AM57_9STRI</name>
<keyword evidence="8" id="KW-0325">Glycoprotein</keyword>
<evidence type="ECO:0000256" key="1">
    <source>
        <dbReference type="ARBA" id="ARBA00004479"/>
    </source>
</evidence>
<dbReference type="PANTHER" id="PTHR19944">
    <property type="entry name" value="MHC CLASS II-RELATED"/>
    <property type="match status" value="1"/>
</dbReference>
<proteinExistence type="predicted"/>
<comment type="subcellular location">
    <subcellularLocation>
        <location evidence="1">Membrane</location>
        <topology evidence="1">Single-pass type I membrane protein</topology>
    </subcellularLocation>
</comment>
<evidence type="ECO:0000256" key="6">
    <source>
        <dbReference type="ARBA" id="ARBA00023136"/>
    </source>
</evidence>
<dbReference type="Proteomes" id="UP000694552">
    <property type="component" value="Unplaced"/>
</dbReference>
<keyword evidence="2" id="KW-0812">Transmembrane</keyword>
<evidence type="ECO:0000256" key="8">
    <source>
        <dbReference type="ARBA" id="ARBA00023180"/>
    </source>
</evidence>
<dbReference type="SUPFAM" id="SSF54452">
    <property type="entry name" value="MHC antigen-recognition domain"/>
    <property type="match status" value="1"/>
</dbReference>
<dbReference type="AlphaFoldDB" id="A0A8C8AM57"/>
<dbReference type="GO" id="GO:0002504">
    <property type="term" value="P:antigen processing and presentation of peptide or polysaccharide antigen via MHC class II"/>
    <property type="evidence" value="ECO:0007669"/>
    <property type="project" value="UniProtKB-KW"/>
</dbReference>
<dbReference type="InterPro" id="IPR014745">
    <property type="entry name" value="MHC_II_a/b_N"/>
</dbReference>
<reference evidence="11" key="1">
    <citation type="submission" date="2025-08" db="UniProtKB">
        <authorList>
            <consortium name="Ensembl"/>
        </authorList>
    </citation>
    <scope>IDENTIFICATION</scope>
</reference>
<dbReference type="SMART" id="SM00921">
    <property type="entry name" value="MHC_II_beta"/>
    <property type="match status" value="1"/>
</dbReference>
<evidence type="ECO:0000313" key="11">
    <source>
        <dbReference type="Ensembl" id="ENSOSUP00000007800.1"/>
    </source>
</evidence>
<keyword evidence="12" id="KW-1185">Reference proteome</keyword>
<organism evidence="11 12">
    <name type="scientific">Otus sunia</name>
    <name type="common">Oriental scops-owl</name>
    <dbReference type="NCBI Taxonomy" id="257818"/>
    <lineage>
        <taxon>Eukaryota</taxon>
        <taxon>Metazoa</taxon>
        <taxon>Chordata</taxon>
        <taxon>Craniata</taxon>
        <taxon>Vertebrata</taxon>
        <taxon>Euteleostomi</taxon>
        <taxon>Archelosauria</taxon>
        <taxon>Archosauria</taxon>
        <taxon>Dinosauria</taxon>
        <taxon>Saurischia</taxon>
        <taxon>Theropoda</taxon>
        <taxon>Coelurosauria</taxon>
        <taxon>Aves</taxon>
        <taxon>Neognathae</taxon>
        <taxon>Neoaves</taxon>
        <taxon>Telluraves</taxon>
        <taxon>Strigiformes</taxon>
        <taxon>Strigidae</taxon>
        <taxon>Otus</taxon>
    </lineage>
</organism>
<dbReference type="FunFam" id="3.10.320.10:FF:000001">
    <property type="entry name" value="HLA class II histocompatibility antigen, DRB1-1 beta chain"/>
    <property type="match status" value="1"/>
</dbReference>
<dbReference type="PANTHER" id="PTHR19944:SF99">
    <property type="entry name" value="HLA CLASS II HISTOCOMPATIBILITY ANTIGEN, DRB1 BETA CHAIN"/>
    <property type="match status" value="1"/>
</dbReference>
<keyword evidence="4" id="KW-1133">Transmembrane helix</keyword>
<evidence type="ECO:0000256" key="5">
    <source>
        <dbReference type="ARBA" id="ARBA00023130"/>
    </source>
</evidence>
<dbReference type="InterPro" id="IPR000353">
    <property type="entry name" value="MHC_II_b_N"/>
</dbReference>
<dbReference type="Ensembl" id="ENSOSUT00000008100.1">
    <property type="protein sequence ID" value="ENSOSUP00000007800.1"/>
    <property type="gene ID" value="ENSOSUG00000005780.1"/>
</dbReference>
<evidence type="ECO:0000256" key="3">
    <source>
        <dbReference type="ARBA" id="ARBA00022859"/>
    </source>
</evidence>
<evidence type="ECO:0000259" key="10">
    <source>
        <dbReference type="SMART" id="SM00921"/>
    </source>
</evidence>
<evidence type="ECO:0000256" key="2">
    <source>
        <dbReference type="ARBA" id="ARBA00022692"/>
    </source>
</evidence>
<keyword evidence="5" id="KW-1064">Adaptive immunity</keyword>
<reference evidence="11" key="2">
    <citation type="submission" date="2025-09" db="UniProtKB">
        <authorList>
            <consortium name="Ensembl"/>
        </authorList>
    </citation>
    <scope>IDENTIFICATION</scope>
</reference>
<evidence type="ECO:0000256" key="9">
    <source>
        <dbReference type="ARBA" id="ARBA00023182"/>
    </source>
</evidence>
<feature type="domain" description="MHC class II beta chain N-terminal" evidence="10">
    <location>
        <begin position="4"/>
        <end position="78"/>
    </location>
</feature>
<dbReference type="GO" id="GO:0042613">
    <property type="term" value="C:MHC class II protein complex"/>
    <property type="evidence" value="ECO:0007669"/>
    <property type="project" value="UniProtKB-KW"/>
</dbReference>
<sequence>MGESECQYLNGTERVRYLERYIHNREEYTHFDSDVGLFLADTPLGEHQAQYWNSNPDLLEDRRIAVDRFCRKSYQVSTPFITERKGERVAARCPRPGTSRAP</sequence>
<evidence type="ECO:0000256" key="4">
    <source>
        <dbReference type="ARBA" id="ARBA00022989"/>
    </source>
</evidence>
<keyword evidence="7" id="KW-1015">Disulfide bond</keyword>
<accession>A0A8C8AM57</accession>
<protein>
    <recommendedName>
        <fullName evidence="10">MHC class II beta chain N-terminal domain-containing protein</fullName>
    </recommendedName>
</protein>
<dbReference type="GO" id="GO:0002250">
    <property type="term" value="P:adaptive immune response"/>
    <property type="evidence" value="ECO:0007669"/>
    <property type="project" value="UniProtKB-KW"/>
</dbReference>
<dbReference type="Gene3D" id="3.10.320.10">
    <property type="entry name" value="Class II Histocompatibility Antigen, M Beta Chain, Chain B, domain 1"/>
    <property type="match status" value="1"/>
</dbReference>
<keyword evidence="9" id="KW-0491">MHC II</keyword>
<keyword evidence="6" id="KW-0472">Membrane</keyword>
<dbReference type="InterPro" id="IPR011162">
    <property type="entry name" value="MHC_I/II-like_Ag-recog"/>
</dbReference>
<dbReference type="InterPro" id="IPR050160">
    <property type="entry name" value="MHC/Immunoglobulin"/>
</dbReference>
<keyword evidence="3" id="KW-0391">Immunity</keyword>
<dbReference type="Pfam" id="PF00969">
    <property type="entry name" value="MHC_II_beta"/>
    <property type="match status" value="1"/>
</dbReference>
<evidence type="ECO:0000313" key="12">
    <source>
        <dbReference type="Proteomes" id="UP000694552"/>
    </source>
</evidence>
<evidence type="ECO:0000256" key="7">
    <source>
        <dbReference type="ARBA" id="ARBA00023157"/>
    </source>
</evidence>